<protein>
    <recommendedName>
        <fullName evidence="7">Flagellar L-ring protein</fullName>
    </recommendedName>
    <alternativeName>
        <fullName evidence="7">Basal body L-ring protein</fullName>
    </alternativeName>
</protein>
<dbReference type="KEGG" id="obg:Verru16b_02211"/>
<organism evidence="9 10">
    <name type="scientific">Lacunisphaera limnophila</name>
    <dbReference type="NCBI Taxonomy" id="1838286"/>
    <lineage>
        <taxon>Bacteria</taxon>
        <taxon>Pseudomonadati</taxon>
        <taxon>Verrucomicrobiota</taxon>
        <taxon>Opitutia</taxon>
        <taxon>Opitutales</taxon>
        <taxon>Opitutaceae</taxon>
        <taxon>Lacunisphaera</taxon>
    </lineage>
</organism>
<dbReference type="Pfam" id="PF02107">
    <property type="entry name" value="FlgH"/>
    <property type="match status" value="1"/>
</dbReference>
<keyword evidence="4 7" id="KW-0472">Membrane</keyword>
<evidence type="ECO:0000256" key="1">
    <source>
        <dbReference type="ARBA" id="ARBA00002591"/>
    </source>
</evidence>
<accession>A0A1D8AW98</accession>
<comment type="function">
    <text evidence="1 7">Assembles around the rod to form the L-ring and probably protects the motor/basal body from shearing forces during rotation.</text>
</comment>
<proteinExistence type="inferred from homology"/>
<dbReference type="RefSeq" id="WP_069962320.1">
    <property type="nucleotide sequence ID" value="NZ_CP016094.1"/>
</dbReference>
<dbReference type="PRINTS" id="PR01008">
    <property type="entry name" value="FLGLRINGFLGH"/>
</dbReference>
<gene>
    <name evidence="7 9" type="primary">flgH</name>
    <name evidence="9" type="ORF">Verru16b_02211</name>
</gene>
<dbReference type="GO" id="GO:0071973">
    <property type="term" value="P:bacterial-type flagellum-dependent cell motility"/>
    <property type="evidence" value="ECO:0007669"/>
    <property type="project" value="InterPro"/>
</dbReference>
<dbReference type="AlphaFoldDB" id="A0A1D8AW98"/>
<dbReference type="InterPro" id="IPR000527">
    <property type="entry name" value="Flag_Lring"/>
</dbReference>
<comment type="subunit">
    <text evidence="7">The basal body constitutes a major portion of the flagellar organelle and consists of four rings (L,P,S, and M) mounted on a central rod.</text>
</comment>
<feature type="chain" id="PRO_5009105288" description="Flagellar L-ring protein" evidence="8">
    <location>
        <begin position="28"/>
        <end position="210"/>
    </location>
</feature>
<dbReference type="Proteomes" id="UP000095228">
    <property type="component" value="Chromosome"/>
</dbReference>
<dbReference type="HAMAP" id="MF_00415">
    <property type="entry name" value="FlgH"/>
    <property type="match status" value="1"/>
</dbReference>
<evidence type="ECO:0000256" key="4">
    <source>
        <dbReference type="ARBA" id="ARBA00023136"/>
    </source>
</evidence>
<evidence type="ECO:0000256" key="6">
    <source>
        <dbReference type="ARBA" id="ARBA00023237"/>
    </source>
</evidence>
<keyword evidence="9" id="KW-0969">Cilium</keyword>
<evidence type="ECO:0000256" key="8">
    <source>
        <dbReference type="SAM" id="SignalP"/>
    </source>
</evidence>
<dbReference type="PANTHER" id="PTHR34933:SF1">
    <property type="entry name" value="FLAGELLAR L-RING PROTEIN"/>
    <property type="match status" value="1"/>
</dbReference>
<feature type="signal peptide" evidence="8">
    <location>
        <begin position="1"/>
        <end position="27"/>
    </location>
</feature>
<dbReference type="EMBL" id="CP016094">
    <property type="protein sequence ID" value="AOS45135.1"/>
    <property type="molecule type" value="Genomic_DNA"/>
</dbReference>
<comment type="subcellular location">
    <subcellularLocation>
        <location evidence="7">Cell outer membrane</location>
    </subcellularLocation>
    <subcellularLocation>
        <location evidence="7">Bacterial flagellum basal body</location>
    </subcellularLocation>
</comment>
<evidence type="ECO:0000313" key="10">
    <source>
        <dbReference type="Proteomes" id="UP000095228"/>
    </source>
</evidence>
<dbReference type="STRING" id="1838286.Verru16b_02211"/>
<sequence length="210" mass="21906">MKTVSKSASKHAACAALLLTAAVTASASSLWPAQNTRGMLADRRASRVGDIITVVVSEIATASSNQSKSSNRDSSLEDAIGQFVFSQAASGLLTHKGELPATSATGTANYSGGGQVNNSQTLIARAAVLVTDVLPNGNLVIEGARQVSFSGETQYVVLHGLVRPDDVTAANTVLSSNVADARVEFLSEGNLTDAQKRGWLAKVYEKLRPF</sequence>
<keyword evidence="6 7" id="KW-0998">Cell outer membrane</keyword>
<keyword evidence="9" id="KW-0966">Cell projection</keyword>
<dbReference type="GO" id="GO:0009427">
    <property type="term" value="C:bacterial-type flagellum basal body, distal rod, L ring"/>
    <property type="evidence" value="ECO:0007669"/>
    <property type="project" value="InterPro"/>
</dbReference>
<keyword evidence="9" id="KW-0282">Flagellum</keyword>
<comment type="similarity">
    <text evidence="2 7">Belongs to the FlgH family.</text>
</comment>
<evidence type="ECO:0000256" key="3">
    <source>
        <dbReference type="ARBA" id="ARBA00022729"/>
    </source>
</evidence>
<dbReference type="GO" id="GO:0003774">
    <property type="term" value="F:cytoskeletal motor activity"/>
    <property type="evidence" value="ECO:0007669"/>
    <property type="project" value="InterPro"/>
</dbReference>
<name>A0A1D8AW98_9BACT</name>
<dbReference type="PANTHER" id="PTHR34933">
    <property type="entry name" value="FLAGELLAR L-RING PROTEIN"/>
    <property type="match status" value="1"/>
</dbReference>
<dbReference type="OrthoDB" id="9789227at2"/>
<keyword evidence="5 7" id="KW-0975">Bacterial flagellum</keyword>
<dbReference type="PATRIC" id="fig|1838286.3.peg.2223"/>
<reference evidence="9 10" key="1">
    <citation type="submission" date="2016-06" db="EMBL/GenBank/DDBJ databases">
        <title>Three novel species with peptidoglycan cell walls form the new genus Lacunisphaera gen. nov. in the family Opitutaceae of the verrucomicrobial subdivision 4.</title>
        <authorList>
            <person name="Rast P."/>
            <person name="Gloeckner I."/>
            <person name="Jogler M."/>
            <person name="Boedeker C."/>
            <person name="Jeske O."/>
            <person name="Wiegand S."/>
            <person name="Reinhardt R."/>
            <person name="Schumann P."/>
            <person name="Rohde M."/>
            <person name="Spring S."/>
            <person name="Gloeckner F.O."/>
            <person name="Jogler C."/>
        </authorList>
    </citation>
    <scope>NUCLEOTIDE SEQUENCE [LARGE SCALE GENOMIC DNA]</scope>
    <source>
        <strain evidence="9 10">IG16b</strain>
    </source>
</reference>
<evidence type="ECO:0000256" key="5">
    <source>
        <dbReference type="ARBA" id="ARBA00023143"/>
    </source>
</evidence>
<dbReference type="GO" id="GO:0009279">
    <property type="term" value="C:cell outer membrane"/>
    <property type="evidence" value="ECO:0007669"/>
    <property type="project" value="UniProtKB-SubCell"/>
</dbReference>
<keyword evidence="10" id="KW-1185">Reference proteome</keyword>
<evidence type="ECO:0000256" key="2">
    <source>
        <dbReference type="ARBA" id="ARBA00006929"/>
    </source>
</evidence>
<evidence type="ECO:0000313" key="9">
    <source>
        <dbReference type="EMBL" id="AOS45135.1"/>
    </source>
</evidence>
<keyword evidence="3 8" id="KW-0732">Signal</keyword>
<evidence type="ECO:0000256" key="7">
    <source>
        <dbReference type="HAMAP-Rule" id="MF_00415"/>
    </source>
</evidence>